<feature type="domain" description="Xylose isomerase-like TIM barrel" evidence="1">
    <location>
        <begin position="22"/>
        <end position="249"/>
    </location>
</feature>
<dbReference type="AlphaFoldDB" id="A0A6I2U9Q6"/>
<comment type="caution">
    <text evidence="2">The sequence shown here is derived from an EMBL/GenBank/DDBJ whole genome shotgun (WGS) entry which is preliminary data.</text>
</comment>
<dbReference type="InterPro" id="IPR050312">
    <property type="entry name" value="IolE/XylAMocC-like"/>
</dbReference>
<dbReference type="PANTHER" id="PTHR12110:SF41">
    <property type="entry name" value="INOSOSE DEHYDRATASE"/>
    <property type="match status" value="1"/>
</dbReference>
<proteinExistence type="predicted"/>
<organism evidence="2 3">
    <name type="scientific">Ruthenibacterium lactatiformans</name>
    <dbReference type="NCBI Taxonomy" id="1550024"/>
    <lineage>
        <taxon>Bacteria</taxon>
        <taxon>Bacillati</taxon>
        <taxon>Bacillota</taxon>
        <taxon>Clostridia</taxon>
        <taxon>Eubacteriales</taxon>
        <taxon>Oscillospiraceae</taxon>
        <taxon>Ruthenibacterium</taxon>
    </lineage>
</organism>
<dbReference type="Pfam" id="PF01261">
    <property type="entry name" value="AP_endonuc_2"/>
    <property type="match status" value="1"/>
</dbReference>
<dbReference type="InterPro" id="IPR036237">
    <property type="entry name" value="Xyl_isomerase-like_sf"/>
</dbReference>
<keyword evidence="2" id="KW-0413">Isomerase</keyword>
<sequence length="291" mass="31616">MEVLMKISFITDEVTQSFDEAVRFARQNGLAGLELRSVEDTAIDMLPAETLRTWRRRLDAEGLTVCGLAGSFYKCAPEPDAVEAELAKLERLCAAADILGCAFIRGFAFFAPEEGPLPAETLAPYFERPVRLLEQRGKTLLLEADPSVNTSNHAALARLVEAIGSPRVRAIFDPGNCLYDPLGETPYPDGYEAIRPFFAHVHIKDAVRAVPESYCVKVGTGQVGYPALLRRLAADGYAGWLSMETHYRLDSHLTEEQMRLPGGAGFSAGGAAATAESVAALKDILQKEGLL</sequence>
<dbReference type="GO" id="GO:0016853">
    <property type="term" value="F:isomerase activity"/>
    <property type="evidence" value="ECO:0007669"/>
    <property type="project" value="UniProtKB-KW"/>
</dbReference>
<evidence type="ECO:0000259" key="1">
    <source>
        <dbReference type="Pfam" id="PF01261"/>
    </source>
</evidence>
<dbReference type="InterPro" id="IPR013022">
    <property type="entry name" value="Xyl_isomerase-like_TIM-brl"/>
</dbReference>
<dbReference type="EMBL" id="VUNJ01000008">
    <property type="protein sequence ID" value="MST92101.1"/>
    <property type="molecule type" value="Genomic_DNA"/>
</dbReference>
<reference evidence="2 3" key="1">
    <citation type="submission" date="2019-08" db="EMBL/GenBank/DDBJ databases">
        <title>In-depth cultivation of the pig gut microbiome towards novel bacterial diversity and tailored functional studies.</title>
        <authorList>
            <person name="Wylensek D."/>
            <person name="Hitch T.C.A."/>
            <person name="Clavel T."/>
        </authorList>
    </citation>
    <scope>NUCLEOTIDE SEQUENCE [LARGE SCALE GENOMIC DNA]</scope>
    <source>
        <strain evidence="2 3">WCA3-601-WT-6J</strain>
    </source>
</reference>
<dbReference type="PANTHER" id="PTHR12110">
    <property type="entry name" value="HYDROXYPYRUVATE ISOMERASE"/>
    <property type="match status" value="1"/>
</dbReference>
<dbReference type="Proteomes" id="UP000431913">
    <property type="component" value="Unassembled WGS sequence"/>
</dbReference>
<name>A0A6I2U9Q6_9FIRM</name>
<protein>
    <submittedName>
        <fullName evidence="2">Sugar phosphate isomerase/epimerase</fullName>
    </submittedName>
</protein>
<dbReference type="Gene3D" id="3.20.20.150">
    <property type="entry name" value="Divalent-metal-dependent TIM barrel enzymes"/>
    <property type="match status" value="1"/>
</dbReference>
<evidence type="ECO:0000313" key="3">
    <source>
        <dbReference type="Proteomes" id="UP000431913"/>
    </source>
</evidence>
<dbReference type="SUPFAM" id="SSF51658">
    <property type="entry name" value="Xylose isomerase-like"/>
    <property type="match status" value="1"/>
</dbReference>
<evidence type="ECO:0000313" key="2">
    <source>
        <dbReference type="EMBL" id="MST92101.1"/>
    </source>
</evidence>
<accession>A0A6I2U9Q6</accession>
<gene>
    <name evidence="2" type="ORF">FYJ76_09155</name>
</gene>